<keyword evidence="2" id="KW-1185">Reference proteome</keyword>
<organism evidence="1 2">
    <name type="scientific">Campylobacter gracilis RM3268</name>
    <dbReference type="NCBI Taxonomy" id="553220"/>
    <lineage>
        <taxon>Bacteria</taxon>
        <taxon>Pseudomonadati</taxon>
        <taxon>Campylobacterota</taxon>
        <taxon>Epsilonproteobacteria</taxon>
        <taxon>Campylobacterales</taxon>
        <taxon>Campylobacteraceae</taxon>
        <taxon>Campylobacter</taxon>
    </lineage>
</organism>
<evidence type="ECO:0000313" key="2">
    <source>
        <dbReference type="Proteomes" id="UP000005709"/>
    </source>
</evidence>
<sequence length="45" mass="5200">MLHLLSAPQLRLIRRCFKFTAAKRVKFHNLGAVINFIDRVCAMSL</sequence>
<gene>
    <name evidence="1" type="ORF">CAMGR0001_0735</name>
</gene>
<dbReference type="Proteomes" id="UP000005709">
    <property type="component" value="Unassembled WGS sequence"/>
</dbReference>
<proteinExistence type="predicted"/>
<dbReference type="EMBL" id="ACYG01000019">
    <property type="protein sequence ID" value="EEV17981.1"/>
    <property type="molecule type" value="Genomic_DNA"/>
</dbReference>
<dbReference type="AlphaFoldDB" id="C8PFU3"/>
<evidence type="ECO:0000313" key="1">
    <source>
        <dbReference type="EMBL" id="EEV17981.1"/>
    </source>
</evidence>
<comment type="caution">
    <text evidence="1">The sequence shown here is derived from an EMBL/GenBank/DDBJ whole genome shotgun (WGS) entry which is preliminary data.</text>
</comment>
<name>C8PFU3_9BACT</name>
<reference evidence="1 2" key="1">
    <citation type="submission" date="2009-07" db="EMBL/GenBank/DDBJ databases">
        <authorList>
            <person name="Madupu R."/>
            <person name="Sebastian Y."/>
            <person name="Durkin A.S."/>
            <person name="Torralba M."/>
            <person name="Methe B."/>
            <person name="Sutton G.G."/>
            <person name="Strausberg R.L."/>
            <person name="Nelson K.E."/>
        </authorList>
    </citation>
    <scope>NUCLEOTIDE SEQUENCE [LARGE SCALE GENOMIC DNA]</scope>
    <source>
        <strain evidence="1 2">RM3268</strain>
    </source>
</reference>
<accession>C8PFU3</accession>
<protein>
    <submittedName>
        <fullName evidence="1">Uncharacterized protein</fullName>
    </submittedName>
</protein>